<dbReference type="PANTHER" id="PTHR45982">
    <property type="entry name" value="REGULATOR OF CHROMOSOME CONDENSATION"/>
    <property type="match status" value="1"/>
</dbReference>
<dbReference type="GeneID" id="68104869"/>
<dbReference type="EMBL" id="PYSW02000005">
    <property type="protein sequence ID" value="KAG2392163.1"/>
    <property type="molecule type" value="Genomic_DNA"/>
</dbReference>
<dbReference type="Pfam" id="PF13540">
    <property type="entry name" value="RCC1_2"/>
    <property type="match status" value="1"/>
</dbReference>
<gene>
    <name evidence="3" type="ORF">C9374_012415</name>
</gene>
<proteinExistence type="predicted"/>
<accession>A0AA88GW73</accession>
<dbReference type="Gene3D" id="2.130.10.30">
    <property type="entry name" value="Regulator of chromosome condensation 1/beta-lactamase-inhibitor protein II"/>
    <property type="match status" value="1"/>
</dbReference>
<dbReference type="InterPro" id="IPR009091">
    <property type="entry name" value="RCC1/BLIP-II"/>
</dbReference>
<reference evidence="3 4" key="1">
    <citation type="journal article" date="2018" name="BMC Genomics">
        <title>The genome of Naegleria lovaniensis, the basis for a comparative approach to unravel pathogenicity factors of the human pathogenic amoeba N. fowleri.</title>
        <authorList>
            <person name="Liechti N."/>
            <person name="Schurch N."/>
            <person name="Bruggmann R."/>
            <person name="Wittwer M."/>
        </authorList>
    </citation>
    <scope>NUCLEOTIDE SEQUENCE [LARGE SCALE GENOMIC DNA]</scope>
    <source>
        <strain evidence="3 4">ATCC 30569</strain>
    </source>
</reference>
<dbReference type="RefSeq" id="XP_044554057.1">
    <property type="nucleotide sequence ID" value="XM_044688179.1"/>
</dbReference>
<dbReference type="Proteomes" id="UP000816034">
    <property type="component" value="Unassembled WGS sequence"/>
</dbReference>
<dbReference type="InterPro" id="IPR000408">
    <property type="entry name" value="Reg_chr_condens"/>
</dbReference>
<feature type="repeat" description="RCC1" evidence="1">
    <location>
        <begin position="310"/>
        <end position="362"/>
    </location>
</feature>
<dbReference type="AlphaFoldDB" id="A0AA88GW73"/>
<evidence type="ECO:0000256" key="1">
    <source>
        <dbReference type="PROSITE-ProRule" id="PRU00235"/>
    </source>
</evidence>
<feature type="region of interest" description="Disordered" evidence="2">
    <location>
        <begin position="19"/>
        <end position="42"/>
    </location>
</feature>
<feature type="compositionally biased region" description="Polar residues" evidence="2">
    <location>
        <begin position="134"/>
        <end position="151"/>
    </location>
</feature>
<evidence type="ECO:0000313" key="3">
    <source>
        <dbReference type="EMBL" id="KAG2392163.1"/>
    </source>
</evidence>
<dbReference type="SUPFAM" id="SSF50985">
    <property type="entry name" value="RCC1/BLIP-II"/>
    <property type="match status" value="1"/>
</dbReference>
<evidence type="ECO:0000313" key="4">
    <source>
        <dbReference type="Proteomes" id="UP000816034"/>
    </source>
</evidence>
<organism evidence="3 4">
    <name type="scientific">Naegleria lovaniensis</name>
    <name type="common">Amoeba</name>
    <dbReference type="NCBI Taxonomy" id="51637"/>
    <lineage>
        <taxon>Eukaryota</taxon>
        <taxon>Discoba</taxon>
        <taxon>Heterolobosea</taxon>
        <taxon>Tetramitia</taxon>
        <taxon>Eutetramitia</taxon>
        <taxon>Vahlkampfiidae</taxon>
        <taxon>Naegleria</taxon>
    </lineage>
</organism>
<sequence>MLQPNSGSASSIGNLETCQARAPQSSDQQQQQQSSSTYSSQVMSLPMEISPPLVSHLEFNNTDPVYSIRDDRIPLIYCSDKFVLNDLARMMKSISPQRRIISACSRNCTTNNYVITDDFKCYSHNVKKDDLHVSEQQPATSSSPNASPRTNLVKSSSNIFDVASNVGNAFNLRVYQAAAGYNHTALLVDRLYEQNPIDSEHKVIHSASYPSATKYHSLPNGETVVVPELCSMVCLFSSVSNFTESLIVGGSHAVNIHTGKMIHSAHDAHNIGLNRDLIWLTSLEQALEENEYVTFLSSAAFTIVAVTNRGHLLGIGCNDFGDIGLPKSVKQQRTFKRIPSPSNEFFVKTCCGDHNIAALTKDGKLYVTGCNFSNELGVSASCSYGLTHCKNVDTPSDPIVDIACEYYKIYILKKSNTLWTIQDGKVVPIAFSKRFLSSFPHPPTINIECLSATASSIQIIAHVTSGPHSYRFLMSNSLDRDLIINAISDISSIYHSSNEYANNSHSQQYQLCSTAYTGFFFWKPRYHAKSEELFKKQLLAQTCSPNSRYLCNVAVMCKEW</sequence>
<feature type="compositionally biased region" description="Low complexity" evidence="2">
    <location>
        <begin position="24"/>
        <end position="42"/>
    </location>
</feature>
<name>A0AA88GW73_NAELO</name>
<protein>
    <submittedName>
        <fullName evidence="3">Uncharacterized protein</fullName>
    </submittedName>
</protein>
<feature type="region of interest" description="Disordered" evidence="2">
    <location>
        <begin position="132"/>
        <end position="151"/>
    </location>
</feature>
<dbReference type="InterPro" id="IPR051553">
    <property type="entry name" value="Ran_GTPase-activating"/>
</dbReference>
<dbReference type="PROSITE" id="PS50012">
    <property type="entry name" value="RCC1_3"/>
    <property type="match status" value="1"/>
</dbReference>
<comment type="caution">
    <text evidence="3">The sequence shown here is derived from an EMBL/GenBank/DDBJ whole genome shotgun (WGS) entry which is preliminary data.</text>
</comment>
<evidence type="ECO:0000256" key="2">
    <source>
        <dbReference type="SAM" id="MobiDB-lite"/>
    </source>
</evidence>
<keyword evidence="4" id="KW-1185">Reference proteome</keyword>
<dbReference type="PANTHER" id="PTHR45982:SF1">
    <property type="entry name" value="REGULATOR OF CHROMOSOME CONDENSATION"/>
    <property type="match status" value="1"/>
</dbReference>